<accession>A0A4Q2RHP3</accession>
<dbReference type="AlphaFoldDB" id="A0A4Q2RHP3"/>
<dbReference type="InterPro" id="IPR029024">
    <property type="entry name" value="TerB-like"/>
</dbReference>
<dbReference type="InterPro" id="IPR007486">
    <property type="entry name" value="YebE"/>
</dbReference>
<dbReference type="SUPFAM" id="SSF158682">
    <property type="entry name" value="TerB-like"/>
    <property type="match status" value="1"/>
</dbReference>
<dbReference type="Gene3D" id="1.10.3680.10">
    <property type="entry name" value="TerB-like"/>
    <property type="match status" value="1"/>
</dbReference>
<evidence type="ECO:0000313" key="2">
    <source>
        <dbReference type="Proteomes" id="UP000289411"/>
    </source>
</evidence>
<dbReference type="EMBL" id="QYBC01000004">
    <property type="protein sequence ID" value="RYB06308.1"/>
    <property type="molecule type" value="Genomic_DNA"/>
</dbReference>
<dbReference type="RefSeq" id="WP_129218245.1">
    <property type="nucleotide sequence ID" value="NZ_QYBC01000004.1"/>
</dbReference>
<protein>
    <submittedName>
        <fullName evidence="1">DUF533 domain-containing protein</fullName>
    </submittedName>
</protein>
<organism evidence="1 2">
    <name type="scientific">Lichenibacterium ramalinae</name>
    <dbReference type="NCBI Taxonomy" id="2316527"/>
    <lineage>
        <taxon>Bacteria</taxon>
        <taxon>Pseudomonadati</taxon>
        <taxon>Pseudomonadota</taxon>
        <taxon>Alphaproteobacteria</taxon>
        <taxon>Hyphomicrobiales</taxon>
        <taxon>Lichenihabitantaceae</taxon>
        <taxon>Lichenibacterium</taxon>
    </lineage>
</organism>
<evidence type="ECO:0000313" key="1">
    <source>
        <dbReference type="EMBL" id="RYB06308.1"/>
    </source>
</evidence>
<proteinExistence type="predicted"/>
<keyword evidence="2" id="KW-1185">Reference proteome</keyword>
<gene>
    <name evidence="1" type="ORF">D3272_06000</name>
</gene>
<dbReference type="Proteomes" id="UP000289411">
    <property type="component" value="Unassembled WGS sequence"/>
</dbReference>
<dbReference type="Pfam" id="PF04391">
    <property type="entry name" value="DUF533"/>
    <property type="match status" value="1"/>
</dbReference>
<sequence length="187" mass="20430">MSLLSRFLTLAAERLGLRRPAAVSEPVPGAEAGLGEAPLDVLAVKLAFSHLRNRQQLMGPPPTTLGHLDQNQAELLIRAAITAAMADGHLDENEERMLRASLSSLELQVGEPGFITAAIRRPLPLDVLLRDVRDPHLASLVYAASLMAIDKHGEINRAYLHYLALRLRLPPPALERLHSQYGYAADT</sequence>
<name>A0A4Q2RHP3_9HYPH</name>
<reference evidence="1 2" key="2">
    <citation type="submission" date="2019-02" db="EMBL/GenBank/DDBJ databases">
        <title>'Lichenibacterium ramalinii' gen. nov. sp. nov., 'Lichenibacterium minor' gen. nov. sp. nov.</title>
        <authorList>
            <person name="Pankratov T."/>
        </authorList>
    </citation>
    <scope>NUCLEOTIDE SEQUENCE [LARGE SCALE GENOMIC DNA]</scope>
    <source>
        <strain evidence="1 2">RmlP001</strain>
    </source>
</reference>
<reference evidence="1 2" key="1">
    <citation type="submission" date="2018-09" db="EMBL/GenBank/DDBJ databases">
        <authorList>
            <person name="Grouzdev D.S."/>
            <person name="Krutkina M.S."/>
        </authorList>
    </citation>
    <scope>NUCLEOTIDE SEQUENCE [LARGE SCALE GENOMIC DNA]</scope>
    <source>
        <strain evidence="1 2">RmlP001</strain>
    </source>
</reference>
<dbReference type="OrthoDB" id="5459344at2"/>
<dbReference type="CDD" id="cd07178">
    <property type="entry name" value="terB_like_YebE"/>
    <property type="match status" value="1"/>
</dbReference>
<comment type="caution">
    <text evidence="1">The sequence shown here is derived from an EMBL/GenBank/DDBJ whole genome shotgun (WGS) entry which is preliminary data.</text>
</comment>